<dbReference type="Pfam" id="PF06985">
    <property type="entry name" value="HET"/>
    <property type="match status" value="1"/>
</dbReference>
<proteinExistence type="predicted"/>
<name>A0AAX4I8J7_9PEZI</name>
<dbReference type="KEGG" id="cdet:87940822"/>
<organism evidence="2 3">
    <name type="scientific">Colletotrichum destructivum</name>
    <dbReference type="NCBI Taxonomy" id="34406"/>
    <lineage>
        <taxon>Eukaryota</taxon>
        <taxon>Fungi</taxon>
        <taxon>Dikarya</taxon>
        <taxon>Ascomycota</taxon>
        <taxon>Pezizomycotina</taxon>
        <taxon>Sordariomycetes</taxon>
        <taxon>Hypocreomycetidae</taxon>
        <taxon>Glomerellales</taxon>
        <taxon>Glomerellaceae</taxon>
        <taxon>Colletotrichum</taxon>
        <taxon>Colletotrichum destructivum species complex</taxon>
    </lineage>
</organism>
<reference evidence="3" key="1">
    <citation type="journal article" date="2023" name="bioRxiv">
        <title>Complete genome of the Medicago anthracnose fungus, Colletotrichum destructivum, reveals a mini-chromosome-like region within a core chromosome.</title>
        <authorList>
            <person name="Lapalu N."/>
            <person name="Simon A."/>
            <person name="Lu A."/>
            <person name="Plaumann P.-L."/>
            <person name="Amselem J."/>
            <person name="Pigne S."/>
            <person name="Auger A."/>
            <person name="Koch C."/>
            <person name="Dallery J.-F."/>
            <person name="O'Connell R.J."/>
        </authorList>
    </citation>
    <scope>NUCLEOTIDE SEQUENCE [LARGE SCALE GENOMIC DNA]</scope>
    <source>
        <strain evidence="3">CBS 520.97</strain>
    </source>
</reference>
<evidence type="ECO:0000313" key="3">
    <source>
        <dbReference type="Proteomes" id="UP001322277"/>
    </source>
</evidence>
<keyword evidence="3" id="KW-1185">Reference proteome</keyword>
<sequence>MLLNFTVPRKLNDQWQSRSDNDFARHLFDTLCHDAASTPKLSSELCPTCVDTWANIWDTEFSISDQMAELRKRSEDCTLCSLLYQAAKDVGLSDSDNLRCHRVESTIRVEPDGPTILSIYADPDDHDPAPSYAQLGYAQLPQPSSDFQIALFKEWLRVCQEQHNHQFKCEDEFPTRVLDVGTPEHPQIRLRDGTEAISKRYVALSHCWGTGPCFKTLKNNIDHFKKHIEFEELPKTFRDAVKVTRALGFHYLWIDSLCIIQDDLLDWEREAASMGHVFSSASVTIAASSARSSAEGFLPAKRERQPRVTVRTASKGTAFICTSINDFHQDVEKSALNKRGWVLQERALARRTLHFTSSQVYWECGNGIHCESMMKLGNPRAAFLGDSDFPNSALGYFKGARILLFQNLYQTYSALDFTHMTDRSIAIKGLEERLVKAFNTKGGFGIFERYLHRSLLWQRDSESALVHIAHPPGRHIPSWSWMAYSGRISYLEAPFDRIEWQDHVQSPLTSESGLKQHWKADQISIVSHTLRGPMRKLKLEATELDERITFDQEERTAVRDLRCIVLGVKRLASLSAIAEHYVLIIKPASSGETKQYTRAGVGSLLPEHISEDAEIEVFVS</sequence>
<dbReference type="AlphaFoldDB" id="A0AAX4I8J7"/>
<evidence type="ECO:0000259" key="1">
    <source>
        <dbReference type="Pfam" id="PF06985"/>
    </source>
</evidence>
<dbReference type="GeneID" id="87940822"/>
<dbReference type="Proteomes" id="UP001322277">
    <property type="component" value="Chromosome 3"/>
</dbReference>
<dbReference type="EMBL" id="CP137307">
    <property type="protein sequence ID" value="WQF79305.1"/>
    <property type="molecule type" value="Genomic_DNA"/>
</dbReference>
<dbReference type="RefSeq" id="XP_062776529.1">
    <property type="nucleotide sequence ID" value="XM_062920478.1"/>
</dbReference>
<accession>A0AAX4I8J7</accession>
<gene>
    <name evidence="2" type="ORF">CDEST_04319</name>
</gene>
<protein>
    <submittedName>
        <fullName evidence="2">Heterokaryon incompatibility</fullName>
    </submittedName>
</protein>
<evidence type="ECO:0000313" key="2">
    <source>
        <dbReference type="EMBL" id="WQF79305.1"/>
    </source>
</evidence>
<feature type="domain" description="Heterokaryon incompatibility" evidence="1">
    <location>
        <begin position="201"/>
        <end position="345"/>
    </location>
</feature>
<dbReference type="InterPro" id="IPR010730">
    <property type="entry name" value="HET"/>
</dbReference>
<dbReference type="PANTHER" id="PTHR33112:SF10">
    <property type="entry name" value="TOL"/>
    <property type="match status" value="1"/>
</dbReference>
<dbReference type="PANTHER" id="PTHR33112">
    <property type="entry name" value="DOMAIN PROTEIN, PUTATIVE-RELATED"/>
    <property type="match status" value="1"/>
</dbReference>